<dbReference type="EMBL" id="RHQL01000028">
    <property type="protein sequence ID" value="RRV03807.1"/>
    <property type="molecule type" value="Genomic_DNA"/>
</dbReference>
<organism evidence="1 2">
    <name type="scientific">Stutzerimonas xanthomarina</name>
    <dbReference type="NCBI Taxonomy" id="271420"/>
    <lineage>
        <taxon>Bacteria</taxon>
        <taxon>Pseudomonadati</taxon>
        <taxon>Pseudomonadota</taxon>
        <taxon>Gammaproteobacteria</taxon>
        <taxon>Pseudomonadales</taxon>
        <taxon>Pseudomonadaceae</taxon>
        <taxon>Stutzerimonas</taxon>
    </lineage>
</organism>
<name>A0A3R8UYR6_9GAMM</name>
<evidence type="ECO:0000313" key="1">
    <source>
        <dbReference type="EMBL" id="RRV03807.1"/>
    </source>
</evidence>
<reference evidence="1 2" key="1">
    <citation type="submission" date="2018-10" db="EMBL/GenBank/DDBJ databases">
        <title>Transmission dynamics of multidrug resistant bacteria on intensive care unit surfaces.</title>
        <authorList>
            <person name="D'Souza A.W."/>
            <person name="Potter R.F."/>
            <person name="Wallace M."/>
            <person name="Shupe A."/>
            <person name="Patel S."/>
            <person name="Sun S."/>
            <person name="Gul D."/>
            <person name="Kwon J.H."/>
            <person name="Andleeb S."/>
            <person name="Burnham C.-A.D."/>
            <person name="Dantas G."/>
        </authorList>
    </citation>
    <scope>NUCLEOTIDE SEQUENCE [LARGE SCALE GENOMIC DNA]</scope>
    <source>
        <strain evidence="1 2">PX_177</strain>
    </source>
</reference>
<proteinExistence type="predicted"/>
<comment type="caution">
    <text evidence="1">The sequence shown here is derived from an EMBL/GenBank/DDBJ whole genome shotgun (WGS) entry which is preliminary data.</text>
</comment>
<protein>
    <submittedName>
        <fullName evidence="1">Uncharacterized protein</fullName>
    </submittedName>
</protein>
<gene>
    <name evidence="1" type="ORF">EGJ28_23215</name>
</gene>
<sequence>MLDGSSSGCAYSDPRNAHRTYSVDGETWNDQSLSELISLNKDLCVGARIFSGAIRYPDPASFLPGADDVVQHMQDQAEGSDHGEWVDHYPSVSEGGMAELTALLAPLEAWARQHCVPGFYLVDDVREHVLTEAEISAAHQ</sequence>
<evidence type="ECO:0000313" key="2">
    <source>
        <dbReference type="Proteomes" id="UP000276506"/>
    </source>
</evidence>
<dbReference type="Proteomes" id="UP000276506">
    <property type="component" value="Unassembled WGS sequence"/>
</dbReference>
<accession>A0A3R8UYR6</accession>
<dbReference type="AlphaFoldDB" id="A0A3R8UYR6"/>